<evidence type="ECO:0000313" key="3">
    <source>
        <dbReference type="Proteomes" id="UP001632038"/>
    </source>
</evidence>
<dbReference type="EMBL" id="JAVIJP010000100">
    <property type="protein sequence ID" value="KAL3615523.1"/>
    <property type="molecule type" value="Genomic_DNA"/>
</dbReference>
<dbReference type="EC" id="5.2.1.2" evidence="2"/>
<organism evidence="2 3">
    <name type="scientific">Castilleja foliolosa</name>
    <dbReference type="NCBI Taxonomy" id="1961234"/>
    <lineage>
        <taxon>Eukaryota</taxon>
        <taxon>Viridiplantae</taxon>
        <taxon>Streptophyta</taxon>
        <taxon>Embryophyta</taxon>
        <taxon>Tracheophyta</taxon>
        <taxon>Spermatophyta</taxon>
        <taxon>Magnoliopsida</taxon>
        <taxon>eudicotyledons</taxon>
        <taxon>Gunneridae</taxon>
        <taxon>Pentapetalae</taxon>
        <taxon>asterids</taxon>
        <taxon>lamiids</taxon>
        <taxon>Lamiales</taxon>
        <taxon>Orobanchaceae</taxon>
        <taxon>Pedicularideae</taxon>
        <taxon>Castillejinae</taxon>
        <taxon>Castilleja</taxon>
    </lineage>
</organism>
<dbReference type="AlphaFoldDB" id="A0ABD3BDQ1"/>
<dbReference type="Proteomes" id="UP001632038">
    <property type="component" value="Unassembled WGS sequence"/>
</dbReference>
<evidence type="ECO:0000313" key="2">
    <source>
        <dbReference type="EMBL" id="KAL3615523.1"/>
    </source>
</evidence>
<keyword evidence="3" id="KW-1185">Reference proteome</keyword>
<sequence length="224" mass="25074">MRVRSGSRLGGETKRLGIGDCGFGVFRRRFLSTVSLIMALGGGEESTKLKLYSNWRSYYSSRVRIALDLKGLDYKYIGVNLLKGEHKSPGKPWSVNSANLWHFYINRSYLKGATQEEKMDFYVKTAAQVIGSEEEAKDRMRMITRDCSLDGFGLEICITGAYKIAGGGGNNNNLSSNSSGSYCEELVPRENFLSACNREMLARGTKLLKRTRKVHVTDDNKNII</sequence>
<accession>A0ABD3BDQ1</accession>
<dbReference type="SUPFAM" id="SSF52833">
    <property type="entry name" value="Thioredoxin-like"/>
    <property type="match status" value="1"/>
</dbReference>
<feature type="domain" description="GST N-terminal" evidence="1">
    <location>
        <begin position="48"/>
        <end position="89"/>
    </location>
</feature>
<dbReference type="InterPro" id="IPR004045">
    <property type="entry name" value="Glutathione_S-Trfase_N"/>
</dbReference>
<protein>
    <submittedName>
        <fullName evidence="2">Glutathione S-transferase zeta-1</fullName>
        <ecNumber evidence="2">5.2.1.2</ecNumber>
    </submittedName>
</protein>
<comment type="caution">
    <text evidence="2">The sequence shown here is derived from an EMBL/GenBank/DDBJ whole genome shotgun (WGS) entry which is preliminary data.</text>
</comment>
<dbReference type="Gene3D" id="3.40.30.10">
    <property type="entry name" value="Glutaredoxin"/>
    <property type="match status" value="1"/>
</dbReference>
<dbReference type="InterPro" id="IPR036249">
    <property type="entry name" value="Thioredoxin-like_sf"/>
</dbReference>
<evidence type="ECO:0000259" key="1">
    <source>
        <dbReference type="Pfam" id="PF02798"/>
    </source>
</evidence>
<name>A0ABD3BDQ1_9LAMI</name>
<dbReference type="GO" id="GO:0016034">
    <property type="term" value="F:maleylacetoacetate isomerase activity"/>
    <property type="evidence" value="ECO:0007669"/>
    <property type="project" value="UniProtKB-EC"/>
</dbReference>
<reference evidence="3" key="1">
    <citation type="journal article" date="2024" name="IScience">
        <title>Strigolactones Initiate the Formation of Haustorium-like Structures in Castilleja.</title>
        <authorList>
            <person name="Buerger M."/>
            <person name="Peterson D."/>
            <person name="Chory J."/>
        </authorList>
    </citation>
    <scope>NUCLEOTIDE SEQUENCE [LARGE SCALE GENOMIC DNA]</scope>
</reference>
<dbReference type="Pfam" id="PF02798">
    <property type="entry name" value="GST_N"/>
    <property type="match status" value="1"/>
</dbReference>
<gene>
    <name evidence="2" type="primary">GSTZ1_4</name>
    <name evidence="2" type="ORF">CASFOL_041184</name>
</gene>
<keyword evidence="2" id="KW-0413">Isomerase</keyword>
<proteinExistence type="predicted"/>